<dbReference type="Pfam" id="PF09932">
    <property type="entry name" value="DUF2164"/>
    <property type="match status" value="1"/>
</dbReference>
<evidence type="ECO:0000313" key="1">
    <source>
        <dbReference type="EMBL" id="MDO6541858.1"/>
    </source>
</evidence>
<accession>A0AAW7Y3I1</accession>
<protein>
    <submittedName>
        <fullName evidence="1">DUF2164 domain-containing protein</fullName>
    </submittedName>
</protein>
<organism evidence="1 2">
    <name type="scientific">Photobacterium sanguinicancri</name>
    <dbReference type="NCBI Taxonomy" id="875932"/>
    <lineage>
        <taxon>Bacteria</taxon>
        <taxon>Pseudomonadati</taxon>
        <taxon>Pseudomonadota</taxon>
        <taxon>Gammaproteobacteria</taxon>
        <taxon>Vibrionales</taxon>
        <taxon>Vibrionaceae</taxon>
        <taxon>Photobacterium</taxon>
    </lineage>
</organism>
<dbReference type="AlphaFoldDB" id="A0AAW7Y3I1"/>
<dbReference type="InterPro" id="IPR018680">
    <property type="entry name" value="DUF2164"/>
</dbReference>
<proteinExistence type="predicted"/>
<gene>
    <name evidence="1" type="ORF">Q4568_04915</name>
</gene>
<evidence type="ECO:0000313" key="2">
    <source>
        <dbReference type="Proteomes" id="UP001170624"/>
    </source>
</evidence>
<sequence>MSAIKLTRDQKEVLVSKLQKYFSQELDQELAQFDGEFLLDFIAKEMGAHFYNQGLYDAQAILDRRLDDIREAIYEIEQPTS</sequence>
<dbReference type="EMBL" id="JAUOPU010000003">
    <property type="protein sequence ID" value="MDO6541858.1"/>
    <property type="molecule type" value="Genomic_DNA"/>
</dbReference>
<comment type="caution">
    <text evidence="1">The sequence shown here is derived from an EMBL/GenBank/DDBJ whole genome shotgun (WGS) entry which is preliminary data.</text>
</comment>
<reference evidence="1" key="1">
    <citation type="submission" date="2023-07" db="EMBL/GenBank/DDBJ databases">
        <title>Genome content predicts the carbon catabolic preferences of heterotrophic bacteria.</title>
        <authorList>
            <person name="Gralka M."/>
        </authorList>
    </citation>
    <scope>NUCLEOTIDE SEQUENCE</scope>
    <source>
        <strain evidence="1">G2M05</strain>
    </source>
</reference>
<dbReference type="Proteomes" id="UP001170624">
    <property type="component" value="Unassembled WGS sequence"/>
</dbReference>
<dbReference type="RefSeq" id="WP_062689511.1">
    <property type="nucleotide sequence ID" value="NZ_CANMLA010000012.1"/>
</dbReference>
<name>A0AAW7Y3I1_9GAMM</name>